<dbReference type="SUPFAM" id="SSF50346">
    <property type="entry name" value="PRC-barrel domain"/>
    <property type="match status" value="1"/>
</dbReference>
<dbReference type="InterPro" id="IPR011961">
    <property type="entry name" value="RimM"/>
</dbReference>
<evidence type="ECO:0000256" key="4">
    <source>
        <dbReference type="ARBA" id="ARBA00023186"/>
    </source>
</evidence>
<feature type="compositionally biased region" description="Basic residues" evidence="5">
    <location>
        <begin position="300"/>
        <end position="313"/>
    </location>
</feature>
<dbReference type="AlphaFoldDB" id="A0AAE0G7B7"/>
<dbReference type="InterPro" id="IPR036976">
    <property type="entry name" value="RimM_N_sf"/>
</dbReference>
<gene>
    <name evidence="7" type="ORF">CYMTET_18824</name>
</gene>
<protein>
    <recommendedName>
        <fullName evidence="6">RimM N-terminal domain-containing protein</fullName>
    </recommendedName>
</protein>
<evidence type="ECO:0000256" key="3">
    <source>
        <dbReference type="ARBA" id="ARBA00022552"/>
    </source>
</evidence>
<dbReference type="HAMAP" id="MF_00014">
    <property type="entry name" value="Ribosome_mat_RimM"/>
    <property type="match status" value="1"/>
</dbReference>
<evidence type="ECO:0000256" key="5">
    <source>
        <dbReference type="SAM" id="MobiDB-lite"/>
    </source>
</evidence>
<evidence type="ECO:0000259" key="6">
    <source>
        <dbReference type="Pfam" id="PF01782"/>
    </source>
</evidence>
<feature type="domain" description="RimM N-terminal" evidence="6">
    <location>
        <begin position="109"/>
        <end position="203"/>
    </location>
</feature>
<dbReference type="InterPro" id="IPR011033">
    <property type="entry name" value="PRC_barrel-like_sf"/>
</dbReference>
<comment type="caution">
    <text evidence="7">The sequence shown here is derived from an EMBL/GenBank/DDBJ whole genome shotgun (WGS) entry which is preliminary data.</text>
</comment>
<keyword evidence="4" id="KW-0143">Chaperone</keyword>
<dbReference type="GO" id="GO:0043022">
    <property type="term" value="F:ribosome binding"/>
    <property type="evidence" value="ECO:0007669"/>
    <property type="project" value="InterPro"/>
</dbReference>
<name>A0AAE0G7B7_9CHLO</name>
<keyword evidence="3" id="KW-0698">rRNA processing</keyword>
<dbReference type="Gene3D" id="2.30.30.240">
    <property type="entry name" value="PRC-barrel domain"/>
    <property type="match status" value="1"/>
</dbReference>
<dbReference type="InterPro" id="IPR009000">
    <property type="entry name" value="Transl_B-barrel_sf"/>
</dbReference>
<organism evidence="7 8">
    <name type="scientific">Cymbomonas tetramitiformis</name>
    <dbReference type="NCBI Taxonomy" id="36881"/>
    <lineage>
        <taxon>Eukaryota</taxon>
        <taxon>Viridiplantae</taxon>
        <taxon>Chlorophyta</taxon>
        <taxon>Pyramimonadophyceae</taxon>
        <taxon>Pyramimonadales</taxon>
        <taxon>Pyramimonadaceae</taxon>
        <taxon>Cymbomonas</taxon>
    </lineage>
</organism>
<dbReference type="GO" id="GO:0006364">
    <property type="term" value="P:rRNA processing"/>
    <property type="evidence" value="ECO:0007669"/>
    <property type="project" value="UniProtKB-KW"/>
</dbReference>
<sequence>MPNMFADQTVGPLVPKQISKLTTPSSLATPRKFAEKRLQLFGKLLHPRISTFQALRSRTCSACGLPPSSRGLSHASKSTRLNDDELEEFEESVRETTCVLVDEVEYIEIGTIVDALGNNGELEVTSTTDFPEERLETAGWRYLKKDVKSDCGPPARVMLTRGERIPRANKGDNVPAYSVSFEGIVKNDMAAALAGHTLLMLRRDDRVLPVDYKDFEYYEKDFLGLRLVDAVDAVAGTVVDYLYGTGPYDTLQVKIEDGPKTGALMHVPFSSAVCPVVDLEKGVIHAELPKGLFELAKVPKPPKQRKKAKRRQRNAAGNSQK</sequence>
<evidence type="ECO:0000313" key="7">
    <source>
        <dbReference type="EMBL" id="KAK3272908.1"/>
    </source>
</evidence>
<keyword evidence="8" id="KW-1185">Reference proteome</keyword>
<dbReference type="Gene3D" id="2.40.30.60">
    <property type="entry name" value="RimM"/>
    <property type="match status" value="1"/>
</dbReference>
<dbReference type="Pfam" id="PF01782">
    <property type="entry name" value="RimM"/>
    <property type="match status" value="1"/>
</dbReference>
<feature type="region of interest" description="Disordered" evidence="5">
    <location>
        <begin position="299"/>
        <end position="321"/>
    </location>
</feature>
<dbReference type="PANTHER" id="PTHR33692">
    <property type="entry name" value="RIBOSOME MATURATION FACTOR RIMM"/>
    <property type="match status" value="1"/>
</dbReference>
<evidence type="ECO:0000256" key="2">
    <source>
        <dbReference type="ARBA" id="ARBA00022517"/>
    </source>
</evidence>
<dbReference type="PANTHER" id="PTHR33692:SF1">
    <property type="entry name" value="RIBOSOME MATURATION FACTOR RIMM"/>
    <property type="match status" value="1"/>
</dbReference>
<dbReference type="GO" id="GO:0005840">
    <property type="term" value="C:ribosome"/>
    <property type="evidence" value="ECO:0007669"/>
    <property type="project" value="InterPro"/>
</dbReference>
<proteinExistence type="inferred from homology"/>
<dbReference type="EMBL" id="LGRX02008726">
    <property type="protein sequence ID" value="KAK3272908.1"/>
    <property type="molecule type" value="Genomic_DNA"/>
</dbReference>
<evidence type="ECO:0000313" key="8">
    <source>
        <dbReference type="Proteomes" id="UP001190700"/>
    </source>
</evidence>
<reference evidence="7 8" key="1">
    <citation type="journal article" date="2015" name="Genome Biol. Evol.">
        <title>Comparative Genomics of a Bacterivorous Green Alga Reveals Evolutionary Causalities and Consequences of Phago-Mixotrophic Mode of Nutrition.</title>
        <authorList>
            <person name="Burns J.A."/>
            <person name="Paasch A."/>
            <person name="Narechania A."/>
            <person name="Kim E."/>
        </authorList>
    </citation>
    <scope>NUCLEOTIDE SEQUENCE [LARGE SCALE GENOMIC DNA]</scope>
    <source>
        <strain evidence="7 8">PLY_AMNH</strain>
    </source>
</reference>
<keyword evidence="1" id="KW-0963">Cytoplasm</keyword>
<dbReference type="InterPro" id="IPR002676">
    <property type="entry name" value="RimM_N"/>
</dbReference>
<accession>A0AAE0G7B7</accession>
<dbReference type="SUPFAM" id="SSF50447">
    <property type="entry name" value="Translation proteins"/>
    <property type="match status" value="1"/>
</dbReference>
<evidence type="ECO:0000256" key="1">
    <source>
        <dbReference type="ARBA" id="ARBA00022490"/>
    </source>
</evidence>
<dbReference type="Proteomes" id="UP001190700">
    <property type="component" value="Unassembled WGS sequence"/>
</dbReference>
<keyword evidence="2" id="KW-0690">Ribosome biogenesis</keyword>